<reference evidence="16 17" key="1">
    <citation type="submission" date="2019-12" db="EMBL/GenBank/DDBJ databases">
        <authorList>
            <person name="Alioto T."/>
            <person name="Alioto T."/>
            <person name="Gomez Garrido J."/>
        </authorList>
    </citation>
    <scope>NUCLEOTIDE SEQUENCE [LARGE SCALE GENOMIC DNA]</scope>
</reference>
<keyword evidence="6" id="KW-0238">DNA-binding</keyword>
<dbReference type="FunFam" id="1.10.10.10:FF:000057">
    <property type="entry name" value="Heat shock transcription factor 1"/>
    <property type="match status" value="1"/>
</dbReference>
<feature type="region of interest" description="Disordered" evidence="14">
    <location>
        <begin position="228"/>
        <end position="263"/>
    </location>
</feature>
<comment type="similarity">
    <text evidence="2 12">Belongs to the HSF family.</text>
</comment>
<feature type="coiled-coil region" evidence="13">
    <location>
        <begin position="156"/>
        <end position="183"/>
    </location>
</feature>
<dbReference type="SUPFAM" id="SSF46785">
    <property type="entry name" value="Winged helix' DNA-binding domain"/>
    <property type="match status" value="1"/>
</dbReference>
<evidence type="ECO:0000256" key="13">
    <source>
        <dbReference type="SAM" id="Coils"/>
    </source>
</evidence>
<feature type="region of interest" description="Disordered" evidence="14">
    <location>
        <begin position="1"/>
        <end position="35"/>
    </location>
</feature>
<dbReference type="PROSITE" id="PS00434">
    <property type="entry name" value="HSF_DOMAIN"/>
    <property type="match status" value="1"/>
</dbReference>
<dbReference type="PRINTS" id="PR00056">
    <property type="entry name" value="HSFDOMAIN"/>
</dbReference>
<keyword evidence="7" id="KW-0010">Activator</keyword>
<keyword evidence="9" id="KW-0539">Nucleus</keyword>
<feature type="compositionally biased region" description="Basic and acidic residues" evidence="14">
    <location>
        <begin position="232"/>
        <end position="241"/>
    </location>
</feature>
<dbReference type="Gene3D" id="1.10.10.10">
    <property type="entry name" value="Winged helix-like DNA-binding domain superfamily/Winged helix DNA-binding domain"/>
    <property type="match status" value="1"/>
</dbReference>
<comment type="caution">
    <text evidence="16">The sequence shown here is derived from an EMBL/GenBank/DDBJ whole genome shotgun (WGS) entry which is preliminary data.</text>
</comment>
<dbReference type="PANTHER" id="PTHR10015">
    <property type="entry name" value="HEAT SHOCK TRANSCRIPTION FACTOR"/>
    <property type="match status" value="1"/>
</dbReference>
<dbReference type="EMBL" id="CACTIH010002400">
    <property type="protein sequence ID" value="CAA2976302.1"/>
    <property type="molecule type" value="Genomic_DNA"/>
</dbReference>
<gene>
    <name evidence="16" type="ORF">OLEA9_A031587</name>
</gene>
<evidence type="ECO:0000256" key="9">
    <source>
        <dbReference type="ARBA" id="ARBA00023242"/>
    </source>
</evidence>
<dbReference type="AlphaFoldDB" id="A0A8S0RAK3"/>
<evidence type="ECO:0000256" key="3">
    <source>
        <dbReference type="ARBA" id="ARBA00022553"/>
    </source>
</evidence>
<dbReference type="GO" id="GO:0000978">
    <property type="term" value="F:RNA polymerase II cis-regulatory region sequence-specific DNA binding"/>
    <property type="evidence" value="ECO:0007669"/>
    <property type="project" value="TreeGrafter"/>
</dbReference>
<dbReference type="GO" id="GO:0034605">
    <property type="term" value="P:cellular response to heat"/>
    <property type="evidence" value="ECO:0007669"/>
    <property type="project" value="TreeGrafter"/>
</dbReference>
<keyword evidence="4" id="KW-0805">Transcription regulation</keyword>
<evidence type="ECO:0000256" key="11">
    <source>
        <dbReference type="ARBA" id="ARBA00081483"/>
    </source>
</evidence>
<dbReference type="Proteomes" id="UP000594638">
    <property type="component" value="Unassembled WGS sequence"/>
</dbReference>
<evidence type="ECO:0000256" key="7">
    <source>
        <dbReference type="ARBA" id="ARBA00023159"/>
    </source>
</evidence>
<dbReference type="InterPro" id="IPR036388">
    <property type="entry name" value="WH-like_DNA-bd_sf"/>
</dbReference>
<feature type="compositionally biased region" description="Pro residues" evidence="14">
    <location>
        <begin position="23"/>
        <end position="35"/>
    </location>
</feature>
<feature type="compositionally biased region" description="Low complexity" evidence="14">
    <location>
        <begin position="135"/>
        <end position="147"/>
    </location>
</feature>
<evidence type="ECO:0000256" key="4">
    <source>
        <dbReference type="ARBA" id="ARBA00023015"/>
    </source>
</evidence>
<evidence type="ECO:0000256" key="1">
    <source>
        <dbReference type="ARBA" id="ARBA00004123"/>
    </source>
</evidence>
<evidence type="ECO:0000256" key="2">
    <source>
        <dbReference type="ARBA" id="ARBA00006403"/>
    </source>
</evidence>
<dbReference type="InterPro" id="IPR000232">
    <property type="entry name" value="HSF_DNA-bd"/>
</dbReference>
<keyword evidence="8" id="KW-0804">Transcription</keyword>
<dbReference type="PANTHER" id="PTHR10015:SF436">
    <property type="entry name" value="HEAT STRESS TRANSCRIPTION FACTOR A-1D"/>
    <property type="match status" value="1"/>
</dbReference>
<protein>
    <recommendedName>
        <fullName evidence="11">Heat stress transcription factor</fullName>
    </recommendedName>
</protein>
<evidence type="ECO:0000256" key="14">
    <source>
        <dbReference type="SAM" id="MobiDB-lite"/>
    </source>
</evidence>
<evidence type="ECO:0000313" key="16">
    <source>
        <dbReference type="EMBL" id="CAA2976302.1"/>
    </source>
</evidence>
<dbReference type="GO" id="GO:0005634">
    <property type="term" value="C:nucleus"/>
    <property type="evidence" value="ECO:0007669"/>
    <property type="project" value="UniProtKB-SubCell"/>
</dbReference>
<dbReference type="InterPro" id="IPR036390">
    <property type="entry name" value="WH_DNA-bd_sf"/>
</dbReference>
<sequence length="533" mass="58369">METSASSNGGKAPASTGDSGGAPPQPAPLPVANAPPPFLVKTYDMVDDPSTDKIVSWSRTNNSFVVWDSAEFARYLLPKYFKHNNFSSFVRQLNTYGFRKVDPDRWEFANEGFLRGKKHLLKSISRRKPAHGHHQQQQQQSHGQSSSVGACVEVGKFGLEEEVERLKRDKNALMQELVRLRQQQQTTDGQLQAMIQRLQGMEQRQQQMMSFLAKAMNSPGFLAQFMQQQNESNRRISEGNKKQRLTQQDGISSDSSVGPSDGQIVKYQPLMNEASKAMLRQILKLNSPPRLENLNNNPDSFLIGDASSTSNALDPDSSLNHVSGVTLQEVPPTSGQSFISSGSTVTGLSSSGAISKIPSSTPLGATSVLAANQLLDVNQLIGTQEVPPATLPTTDALMHELSQIVPETNVDVVGSATESGAFMDPNPSSLAGQDKISLELGGIFSGIFSDPETEWDNSLMDEIQELPGVSDPFWEMFLESPHFVETEAMDSTLTDDTSKENEIKPLENLWGKSVHMEQLTEQMGLLSSDVKKV</sequence>
<evidence type="ECO:0000256" key="6">
    <source>
        <dbReference type="ARBA" id="ARBA00023125"/>
    </source>
</evidence>
<feature type="domain" description="HSF-type DNA-binding" evidence="15">
    <location>
        <begin position="77"/>
        <end position="101"/>
    </location>
</feature>
<feature type="compositionally biased region" description="Polar residues" evidence="14">
    <location>
        <begin position="245"/>
        <end position="258"/>
    </location>
</feature>
<name>A0A8S0RAK3_OLEEU</name>
<dbReference type="OrthoDB" id="60033at2759"/>
<keyword evidence="5 16" id="KW-0346">Stress response</keyword>
<keyword evidence="13" id="KW-0175">Coiled coil</keyword>
<evidence type="ECO:0000313" key="17">
    <source>
        <dbReference type="Proteomes" id="UP000594638"/>
    </source>
</evidence>
<evidence type="ECO:0000256" key="12">
    <source>
        <dbReference type="RuleBase" id="RU004020"/>
    </source>
</evidence>
<dbReference type="GO" id="GO:0003700">
    <property type="term" value="F:DNA-binding transcription factor activity"/>
    <property type="evidence" value="ECO:0007669"/>
    <property type="project" value="InterPro"/>
</dbReference>
<keyword evidence="17" id="KW-1185">Reference proteome</keyword>
<organism evidence="16 17">
    <name type="scientific">Olea europaea subsp. europaea</name>
    <dbReference type="NCBI Taxonomy" id="158383"/>
    <lineage>
        <taxon>Eukaryota</taxon>
        <taxon>Viridiplantae</taxon>
        <taxon>Streptophyta</taxon>
        <taxon>Embryophyta</taxon>
        <taxon>Tracheophyta</taxon>
        <taxon>Spermatophyta</taxon>
        <taxon>Magnoliopsida</taxon>
        <taxon>eudicotyledons</taxon>
        <taxon>Gunneridae</taxon>
        <taxon>Pentapetalae</taxon>
        <taxon>asterids</taxon>
        <taxon>lamiids</taxon>
        <taxon>Lamiales</taxon>
        <taxon>Oleaceae</taxon>
        <taxon>Oleeae</taxon>
        <taxon>Olea</taxon>
    </lineage>
</organism>
<keyword evidence="3" id="KW-0597">Phosphoprotein</keyword>
<comment type="subcellular location">
    <subcellularLocation>
        <location evidence="1">Nucleus</location>
    </subcellularLocation>
</comment>
<comment type="function">
    <text evidence="10">DNA-binding protein that specifically binds heat shock promoter elements (HSE) and activates transcription.</text>
</comment>
<accession>A0A8S0RAK3</accession>
<evidence type="ECO:0000256" key="8">
    <source>
        <dbReference type="ARBA" id="ARBA00023163"/>
    </source>
</evidence>
<dbReference type="Pfam" id="PF00447">
    <property type="entry name" value="HSF_DNA-bind"/>
    <property type="match status" value="1"/>
</dbReference>
<evidence type="ECO:0000256" key="10">
    <source>
        <dbReference type="ARBA" id="ARBA00055747"/>
    </source>
</evidence>
<evidence type="ECO:0000256" key="5">
    <source>
        <dbReference type="ARBA" id="ARBA00023016"/>
    </source>
</evidence>
<dbReference type="SMART" id="SM00415">
    <property type="entry name" value="HSF"/>
    <property type="match status" value="1"/>
</dbReference>
<proteinExistence type="inferred from homology"/>
<dbReference type="Gramene" id="OE9A031587T1">
    <property type="protein sequence ID" value="OE9A031587C1"/>
    <property type="gene ID" value="OE9A031587"/>
</dbReference>
<dbReference type="GO" id="GO:0006357">
    <property type="term" value="P:regulation of transcription by RNA polymerase II"/>
    <property type="evidence" value="ECO:0007669"/>
    <property type="project" value="TreeGrafter"/>
</dbReference>
<feature type="region of interest" description="Disordered" evidence="14">
    <location>
        <begin position="126"/>
        <end position="148"/>
    </location>
</feature>
<evidence type="ECO:0000259" key="15">
    <source>
        <dbReference type="PROSITE" id="PS00434"/>
    </source>
</evidence>